<keyword evidence="3" id="KW-1185">Reference proteome</keyword>
<feature type="compositionally biased region" description="Polar residues" evidence="1">
    <location>
        <begin position="14"/>
        <end position="23"/>
    </location>
</feature>
<gene>
    <name evidence="2" type="ORF">N0V93_002278</name>
</gene>
<accession>A0A9W9CY06</accession>
<name>A0A9W9CY06_9PEZI</name>
<evidence type="ECO:0000313" key="2">
    <source>
        <dbReference type="EMBL" id="KAJ4393071.1"/>
    </source>
</evidence>
<dbReference type="Proteomes" id="UP001140453">
    <property type="component" value="Unassembled WGS sequence"/>
</dbReference>
<sequence>MVCDAFPHVVDTGPGSTPTPQNNMDDEKSRTATAHCEDPYVDADASEYEPPSEYKVHWRTFAAIVALAMGNVCAAMSNTVSHLKPLLGPLSGPSMKQ</sequence>
<feature type="region of interest" description="Disordered" evidence="1">
    <location>
        <begin position="9"/>
        <end position="32"/>
    </location>
</feature>
<evidence type="ECO:0000313" key="3">
    <source>
        <dbReference type="Proteomes" id="UP001140453"/>
    </source>
</evidence>
<protein>
    <submittedName>
        <fullName evidence="2">Uncharacterized protein</fullName>
    </submittedName>
</protein>
<evidence type="ECO:0000256" key="1">
    <source>
        <dbReference type="SAM" id="MobiDB-lite"/>
    </source>
</evidence>
<dbReference type="EMBL" id="JAPEVB010000002">
    <property type="protein sequence ID" value="KAJ4393071.1"/>
    <property type="molecule type" value="Genomic_DNA"/>
</dbReference>
<proteinExistence type="predicted"/>
<dbReference type="AlphaFoldDB" id="A0A9W9CY06"/>
<reference evidence="2" key="1">
    <citation type="submission" date="2022-10" db="EMBL/GenBank/DDBJ databases">
        <title>Tapping the CABI collections for fungal endophytes: first genome assemblies for Collariella, Neodidymelliopsis, Ascochyta clinopodiicola, Didymella pomorum, Didymosphaeria variabile, Neocosmospora piperis and Neocucurbitaria cava.</title>
        <authorList>
            <person name="Hill R."/>
        </authorList>
    </citation>
    <scope>NUCLEOTIDE SEQUENCE</scope>
    <source>
        <strain evidence="2">IMI 355082</strain>
    </source>
</reference>
<organism evidence="2 3">
    <name type="scientific">Gnomoniopsis smithogilvyi</name>
    <dbReference type="NCBI Taxonomy" id="1191159"/>
    <lineage>
        <taxon>Eukaryota</taxon>
        <taxon>Fungi</taxon>
        <taxon>Dikarya</taxon>
        <taxon>Ascomycota</taxon>
        <taxon>Pezizomycotina</taxon>
        <taxon>Sordariomycetes</taxon>
        <taxon>Sordariomycetidae</taxon>
        <taxon>Diaporthales</taxon>
        <taxon>Gnomoniaceae</taxon>
        <taxon>Gnomoniopsis</taxon>
    </lineage>
</organism>
<comment type="caution">
    <text evidence="2">The sequence shown here is derived from an EMBL/GenBank/DDBJ whole genome shotgun (WGS) entry which is preliminary data.</text>
</comment>